<feature type="signal peptide" evidence="3">
    <location>
        <begin position="1"/>
        <end position="20"/>
    </location>
</feature>
<feature type="compositionally biased region" description="Low complexity" evidence="1">
    <location>
        <begin position="314"/>
        <end position="325"/>
    </location>
</feature>
<feature type="chain" id="PRO_5042277315" evidence="3">
    <location>
        <begin position="21"/>
        <end position="351"/>
    </location>
</feature>
<dbReference type="KEGG" id="ahm:TL08_08575"/>
<name>A0AAC9HNH4_9PSEU</name>
<feature type="region of interest" description="Disordered" evidence="1">
    <location>
        <begin position="289"/>
        <end position="325"/>
    </location>
</feature>
<dbReference type="Proteomes" id="UP000095210">
    <property type="component" value="Chromosome"/>
</dbReference>
<keyword evidence="2" id="KW-0472">Membrane</keyword>
<dbReference type="EMBL" id="CP014859">
    <property type="protein sequence ID" value="AOS62530.1"/>
    <property type="molecule type" value="Genomic_DNA"/>
</dbReference>
<dbReference type="AlphaFoldDB" id="A0AAC9HNH4"/>
<dbReference type="SUPFAM" id="SSF101898">
    <property type="entry name" value="NHL repeat"/>
    <property type="match status" value="1"/>
</dbReference>
<evidence type="ECO:0000313" key="5">
    <source>
        <dbReference type="Proteomes" id="UP000095210"/>
    </source>
</evidence>
<feature type="transmembrane region" description="Helical" evidence="2">
    <location>
        <begin position="327"/>
        <end position="345"/>
    </location>
</feature>
<evidence type="ECO:0000256" key="3">
    <source>
        <dbReference type="SAM" id="SignalP"/>
    </source>
</evidence>
<keyword evidence="2" id="KW-0812">Transmembrane</keyword>
<keyword evidence="5" id="KW-1185">Reference proteome</keyword>
<evidence type="ECO:0000256" key="1">
    <source>
        <dbReference type="SAM" id="MobiDB-lite"/>
    </source>
</evidence>
<keyword evidence="3" id="KW-0732">Signal</keyword>
<organism evidence="4 5">
    <name type="scientific">Actinoalloteichus hymeniacidonis</name>
    <dbReference type="NCBI Taxonomy" id="340345"/>
    <lineage>
        <taxon>Bacteria</taxon>
        <taxon>Bacillati</taxon>
        <taxon>Actinomycetota</taxon>
        <taxon>Actinomycetes</taxon>
        <taxon>Pseudonocardiales</taxon>
        <taxon>Pseudonocardiaceae</taxon>
        <taxon>Actinoalloteichus</taxon>
    </lineage>
</organism>
<accession>A0AAC9HNH4</accession>
<keyword evidence="2" id="KW-1133">Transmembrane helix</keyword>
<evidence type="ECO:0000313" key="4">
    <source>
        <dbReference type="EMBL" id="AOS62530.1"/>
    </source>
</evidence>
<sequence>MLTALGLVAGSLGAGSMASASVVVPEPVPSCVITDPAITMLSGLVSDGEHWYVVNDHDPFVQVFVLNRDCSVERVLTTGIDHYDVGDLAMAPDGVLWVAETGDNRMRRETVALISVTPDGQSALHRLTYPDGPRDAEALLIGSDGIPYIVTKELLGPAEIYRPAQALESPGPVPLERVGSVRIRGSNTPGGPIPGFVGSVVVTGGSVHPDGSVVALRTYTDAYLFAAPDGDVPTALENEPLRIPLPDEPQGEAVAIEPDGTLLSGSEGADQPIRAVPDAVGLLAAELERREPAAVPPREEPTAPSNTEPEGAESEPAPAEAPSEQEWGVVLLAGAVALGLVWWWGRRRSRR</sequence>
<feature type="compositionally biased region" description="Basic and acidic residues" evidence="1">
    <location>
        <begin position="289"/>
        <end position="301"/>
    </location>
</feature>
<dbReference type="RefSeq" id="WP_236750570.1">
    <property type="nucleotide sequence ID" value="NZ_CP014859.1"/>
</dbReference>
<gene>
    <name evidence="4" type="ORF">TL08_08575</name>
</gene>
<evidence type="ECO:0000256" key="2">
    <source>
        <dbReference type="SAM" id="Phobius"/>
    </source>
</evidence>
<proteinExistence type="predicted"/>
<protein>
    <submittedName>
        <fullName evidence="4">Uncharacterized protein</fullName>
    </submittedName>
</protein>
<reference evidence="5" key="1">
    <citation type="submission" date="2016-03" db="EMBL/GenBank/DDBJ databases">
        <title>Complete genome sequence of the type strain Actinoalloteichus hymeniacidonis DSM 45092.</title>
        <authorList>
            <person name="Schaffert L."/>
            <person name="Albersmeier A."/>
            <person name="Winkler A."/>
            <person name="Kalinowski J."/>
            <person name="Zotchev S."/>
            <person name="Ruckert C."/>
        </authorList>
    </citation>
    <scope>NUCLEOTIDE SEQUENCE [LARGE SCALE GENOMIC DNA]</scope>
    <source>
        <strain evidence="5">HPA177(T) (DSM 45092(T))</strain>
    </source>
</reference>